<keyword evidence="3" id="KW-1185">Reference proteome</keyword>
<organism evidence="2 3">
    <name type="scientific">Nonomuraea polychroma</name>
    <dbReference type="NCBI Taxonomy" id="46176"/>
    <lineage>
        <taxon>Bacteria</taxon>
        <taxon>Bacillati</taxon>
        <taxon>Actinomycetota</taxon>
        <taxon>Actinomycetes</taxon>
        <taxon>Streptosporangiales</taxon>
        <taxon>Streptosporangiaceae</taxon>
        <taxon>Nonomuraea</taxon>
    </lineage>
</organism>
<keyword evidence="1" id="KW-1133">Transmembrane helix</keyword>
<evidence type="ECO:0000256" key="1">
    <source>
        <dbReference type="SAM" id="Phobius"/>
    </source>
</evidence>
<gene>
    <name evidence="2" type="ORF">EDD27_7866</name>
</gene>
<evidence type="ECO:0000313" key="2">
    <source>
        <dbReference type="EMBL" id="RVX45089.1"/>
    </source>
</evidence>
<dbReference type="AlphaFoldDB" id="A0A438MGV6"/>
<reference evidence="2 3" key="1">
    <citation type="submission" date="2019-01" db="EMBL/GenBank/DDBJ databases">
        <title>Sequencing the genomes of 1000 actinobacteria strains.</title>
        <authorList>
            <person name="Klenk H.-P."/>
        </authorList>
    </citation>
    <scope>NUCLEOTIDE SEQUENCE [LARGE SCALE GENOMIC DNA]</scope>
    <source>
        <strain evidence="2 3">DSM 43925</strain>
    </source>
</reference>
<accession>A0A438MGV6</accession>
<evidence type="ECO:0000313" key="3">
    <source>
        <dbReference type="Proteomes" id="UP000284824"/>
    </source>
</evidence>
<protein>
    <submittedName>
        <fullName evidence="2">Uncharacterized protein</fullName>
    </submittedName>
</protein>
<dbReference type="Proteomes" id="UP000284824">
    <property type="component" value="Unassembled WGS sequence"/>
</dbReference>
<feature type="transmembrane region" description="Helical" evidence="1">
    <location>
        <begin position="20"/>
        <end position="37"/>
    </location>
</feature>
<comment type="caution">
    <text evidence="2">The sequence shown here is derived from an EMBL/GenBank/DDBJ whole genome shotgun (WGS) entry which is preliminary data.</text>
</comment>
<sequence length="38" mass="4120">MANLVRLLAMVLSVLSMEDGRGQALVVFLAALIYLATR</sequence>
<keyword evidence="1" id="KW-0812">Transmembrane</keyword>
<name>A0A438MGV6_9ACTN</name>
<dbReference type="EMBL" id="SAUN01000001">
    <property type="protein sequence ID" value="RVX45089.1"/>
    <property type="molecule type" value="Genomic_DNA"/>
</dbReference>
<keyword evidence="1" id="KW-0472">Membrane</keyword>
<proteinExistence type="predicted"/>